<proteinExistence type="predicted"/>
<evidence type="ECO:0000313" key="2">
    <source>
        <dbReference type="Proteomes" id="UP000532273"/>
    </source>
</evidence>
<comment type="caution">
    <text evidence="1">The sequence shown here is derived from an EMBL/GenBank/DDBJ whole genome shotgun (WGS) entry which is preliminary data.</text>
</comment>
<protein>
    <submittedName>
        <fullName evidence="1">Uncharacterized protein</fullName>
    </submittedName>
</protein>
<gene>
    <name evidence="1" type="ORF">GGQ60_001702</name>
</gene>
<sequence>MYSYDFYKNLPKSIKSLPKRPNRFRMKKFRGLILGLIARKKCDFLGRGSCLTRGISFDYDTNKIGIYTSKF</sequence>
<dbReference type="EMBL" id="JACIEF010000002">
    <property type="protein sequence ID" value="MBB4107721.1"/>
    <property type="molecule type" value="Genomic_DNA"/>
</dbReference>
<dbReference type="Proteomes" id="UP000532273">
    <property type="component" value="Unassembled WGS sequence"/>
</dbReference>
<organism evidence="1 2">
    <name type="scientific">Pedobacter zeae</name>
    <dbReference type="NCBI Taxonomy" id="1737356"/>
    <lineage>
        <taxon>Bacteria</taxon>
        <taxon>Pseudomonadati</taxon>
        <taxon>Bacteroidota</taxon>
        <taxon>Sphingobacteriia</taxon>
        <taxon>Sphingobacteriales</taxon>
        <taxon>Sphingobacteriaceae</taxon>
        <taxon>Pedobacter</taxon>
    </lineage>
</organism>
<evidence type="ECO:0000313" key="1">
    <source>
        <dbReference type="EMBL" id="MBB4107721.1"/>
    </source>
</evidence>
<name>A0A7W6P675_9SPHI</name>
<dbReference type="AlphaFoldDB" id="A0A7W6P675"/>
<accession>A0A7W6P675</accession>
<reference evidence="1 2" key="1">
    <citation type="submission" date="2020-08" db="EMBL/GenBank/DDBJ databases">
        <title>Genomic Encyclopedia of Type Strains, Phase IV (KMG-IV): sequencing the most valuable type-strain genomes for metagenomic binning, comparative biology and taxonomic classification.</title>
        <authorList>
            <person name="Goeker M."/>
        </authorList>
    </citation>
    <scope>NUCLEOTIDE SEQUENCE [LARGE SCALE GENOMIC DNA]</scope>
    <source>
        <strain evidence="1 2">DSM 100774</strain>
    </source>
</reference>